<evidence type="ECO:0000256" key="1">
    <source>
        <dbReference type="SAM" id="MobiDB-lite"/>
    </source>
</evidence>
<organism evidence="2 3">
    <name type="scientific">Mikania micrantha</name>
    <name type="common">bitter vine</name>
    <dbReference type="NCBI Taxonomy" id="192012"/>
    <lineage>
        <taxon>Eukaryota</taxon>
        <taxon>Viridiplantae</taxon>
        <taxon>Streptophyta</taxon>
        <taxon>Embryophyta</taxon>
        <taxon>Tracheophyta</taxon>
        <taxon>Spermatophyta</taxon>
        <taxon>Magnoliopsida</taxon>
        <taxon>eudicotyledons</taxon>
        <taxon>Gunneridae</taxon>
        <taxon>Pentapetalae</taxon>
        <taxon>asterids</taxon>
        <taxon>campanulids</taxon>
        <taxon>Asterales</taxon>
        <taxon>Asteraceae</taxon>
        <taxon>Asteroideae</taxon>
        <taxon>Heliantheae alliance</taxon>
        <taxon>Eupatorieae</taxon>
        <taxon>Mikania</taxon>
    </lineage>
</organism>
<keyword evidence="3" id="KW-1185">Reference proteome</keyword>
<reference evidence="2 3" key="1">
    <citation type="submission" date="2019-05" db="EMBL/GenBank/DDBJ databases">
        <title>Mikania micrantha, genome provides insights into the molecular mechanism of rapid growth.</title>
        <authorList>
            <person name="Liu B."/>
        </authorList>
    </citation>
    <scope>NUCLEOTIDE SEQUENCE [LARGE SCALE GENOMIC DNA]</scope>
    <source>
        <strain evidence="2">NLD-2019</strain>
        <tissue evidence="2">Leaf</tissue>
    </source>
</reference>
<name>A0A5N6MUD6_9ASTR</name>
<comment type="caution">
    <text evidence="2">The sequence shown here is derived from an EMBL/GenBank/DDBJ whole genome shotgun (WGS) entry which is preliminary data.</text>
</comment>
<dbReference type="AlphaFoldDB" id="A0A5N6MUD6"/>
<dbReference type="Proteomes" id="UP000326396">
    <property type="component" value="Linkage Group LG4"/>
</dbReference>
<evidence type="ECO:0000313" key="2">
    <source>
        <dbReference type="EMBL" id="KAD4177978.1"/>
    </source>
</evidence>
<accession>A0A5N6MUD6</accession>
<proteinExistence type="predicted"/>
<evidence type="ECO:0000313" key="3">
    <source>
        <dbReference type="Proteomes" id="UP000326396"/>
    </source>
</evidence>
<feature type="region of interest" description="Disordered" evidence="1">
    <location>
        <begin position="35"/>
        <end position="67"/>
    </location>
</feature>
<dbReference type="EMBL" id="SZYD01000014">
    <property type="protein sequence ID" value="KAD4177978.1"/>
    <property type="molecule type" value="Genomic_DNA"/>
</dbReference>
<gene>
    <name evidence="2" type="ORF">E3N88_26569</name>
</gene>
<sequence>MRWMTERMAASAGMDVPVFPRPGHCGSSYFCYARRPLSSGDHSYRKRSSGRVPRSESDVPNRGTVSFRSPRVRDSVRGKEAIPILQKFVNLATESRTKPPKIAFPSFQFVEFGPETAD</sequence>
<protein>
    <submittedName>
        <fullName evidence="2">Uncharacterized protein</fullName>
    </submittedName>
</protein>